<proteinExistence type="predicted"/>
<comment type="caution">
    <text evidence="6">The sequence shown here is derived from an EMBL/GenBank/DDBJ whole genome shotgun (WGS) entry which is preliminary data.</text>
</comment>
<feature type="signal peptide" evidence="4">
    <location>
        <begin position="1"/>
        <end position="32"/>
    </location>
</feature>
<evidence type="ECO:0000313" key="6">
    <source>
        <dbReference type="EMBL" id="MFC1431621.1"/>
    </source>
</evidence>
<keyword evidence="2" id="KW-1015">Disulfide bond</keyword>
<dbReference type="EMBL" id="JBHEZY010000004">
    <property type="protein sequence ID" value="MFC1431621.1"/>
    <property type="molecule type" value="Genomic_DNA"/>
</dbReference>
<dbReference type="Proteomes" id="UP001592530">
    <property type="component" value="Unassembled WGS sequence"/>
</dbReference>
<gene>
    <name evidence="6" type="ORF">ACEZDB_13305</name>
</gene>
<dbReference type="RefSeq" id="WP_380552453.1">
    <property type="nucleotide sequence ID" value="NZ_JBHEZY010000004.1"/>
</dbReference>
<dbReference type="SMART" id="SM00560">
    <property type="entry name" value="LamGL"/>
    <property type="match status" value="1"/>
</dbReference>
<feature type="domain" description="LamG-like jellyroll fold" evidence="5">
    <location>
        <begin position="1080"/>
        <end position="1217"/>
    </location>
</feature>
<protein>
    <submittedName>
        <fullName evidence="6">Beta strand repeat-containing protein</fullName>
    </submittedName>
</protein>
<name>A0ABV6X085_9ACTN</name>
<organism evidence="6 7">
    <name type="scientific">Streptacidiphilus alkalitolerans</name>
    <dbReference type="NCBI Taxonomy" id="3342712"/>
    <lineage>
        <taxon>Bacteria</taxon>
        <taxon>Bacillati</taxon>
        <taxon>Actinomycetota</taxon>
        <taxon>Actinomycetes</taxon>
        <taxon>Kitasatosporales</taxon>
        <taxon>Streptomycetaceae</taxon>
        <taxon>Streptacidiphilus</taxon>
    </lineage>
</organism>
<sequence>MRPIRMHRAVCAPLAALLGALSLGAAVTPAVAATRAAAAGAAAKAPSAAALSEAQASMKAVSSGKAVGVTAATTPTEVESANPNGSFTLTQSAEPVRKYTGGAWRPLDATLVRNADGSVSPTTTTDALTLSGGGAGALAVMKDLGRSLSLTLPTSITRLPAPTLSGRTATYPDVLSGVDLQVIADNQGGFSEVLVVKDAAAAADPALATLTFGAKAKGVALATDAAGNFTAKDTLGRTVFSAPAPQMWDSATVPAAASAPSPSARSLAASPTATDPRTGAPLNSSAAAPGEGAHVAPIKAAYRSGTLKLTPDAALLTGKPTVYPLYIDPSYTAGGKPQAWTYVDSYRSTTSFWKTTDDVGLRVGYQGWESPYYTGRAFVQMSVDSKIYGSVIDTSNTHFYATETYAPSCTAKPVELWTTGAISSSTTWATQPSWGTKLDTQSAAHGWSSSCPTASIGWNDSSEMSYLAAHPASTVTFGLRASDESDAYGWKKFDHATMSMTTTYNHKPAVASPLTTSPATSCTGTVKTVGNGDITLYAGVYDKDGGNLSATFNVTKTTGGATIATKTLTAASGHNAVYTLTRANLDSLLGTTAVTGVSWNVSVTDGSIPAGTSATCKFNFDPTQPGAPTVNDSQGTDCNDSTLPFQIGTPATFALVANAGGTAPASYLYQLNGAAPLSTTVPGFTITPTRGTNTLTVTSVSAGGNIGDTATCILTAAAAATATDADLTGDGTPDLALVGNQDNLPPGLWLSRGQNGTQVGSTAAQIGALGNGVNSSGSPADWNGTQALTGHFSTGAGLNDVLDYNPATGAGEILFGNGDGSALSPTSGSQTDISAPAFQSGSTNDFASSIASGGNLYNVLNGNPVTGFPDLLLIVDGQLLDEGSDPVPGAFTGVDNALPLSGTNPTGTGDWSGWTITTSQVDGLPALFARSTTGGQLYYYSPADLQNLALGGSVTPLRVAAAGWTSAIAPVLQAVDLNNDGIADLRAVGATGAVTGYLFNGSTLSTLSTQTLTTASHQWSLSDYGTPTALTAADNTSGTALDLTGTAGAAANTGDLFSPDVALAGADYLHTSGKALALNGSFTVSAWADPTLYGGAVLSQDGSADSGILLLPTASGWQFSLNTGAGTSWTTVDTITGGTVQLGAWTHLTATYNATTKVMNLYVDDIFVATGSHTAPATGATGNFRIGADQDAAANHDYFTGQLANVQTWTGAALPPAQPYTPSSYHQAVTATRILDTRSSTGVGNTTPKAPVGASSIAGGTTTVLQVSGIGVTPATAGAPTAIPSSVTAVAVDVTVTAQTGAGFVTAFADGTQHPVTSSSNYTANNTTTGYQIVPVGADGRIDLFNSGSSSNTVALIVDLTGYFTSDAGLTGDQTYTPLPQSTLALDTRSSVANTNLTATGAVPANTAFTLQVTGNSGVPADATAVATNLTTAGQTGNGYLEAYATGSAPALLTSLTYTAANSIGLASTAADIPLGTGGSITVFNHGSAADILVSVVGYYTAGTSGEEYHAVNPTRLVDTRDGTGSSGAAPIAAMGTYTLSAPSVQQITAAATPTLVGMLTVTDATAFGVGTVYPTGTTVPANSSIINWSAATTAANLALTPTSSTDQISFYNHSTGTVDLIVDCSGYFS</sequence>
<keyword evidence="1 4" id="KW-0732">Signal</keyword>
<evidence type="ECO:0000256" key="2">
    <source>
        <dbReference type="ARBA" id="ARBA00023157"/>
    </source>
</evidence>
<dbReference type="InterPro" id="IPR006558">
    <property type="entry name" value="LamG-like"/>
</dbReference>
<feature type="compositionally biased region" description="Low complexity" evidence="3">
    <location>
        <begin position="252"/>
        <end position="274"/>
    </location>
</feature>
<evidence type="ECO:0000256" key="4">
    <source>
        <dbReference type="SAM" id="SignalP"/>
    </source>
</evidence>
<evidence type="ECO:0000313" key="7">
    <source>
        <dbReference type="Proteomes" id="UP001592530"/>
    </source>
</evidence>
<dbReference type="Gene3D" id="2.60.120.200">
    <property type="match status" value="1"/>
</dbReference>
<dbReference type="InterPro" id="IPR013320">
    <property type="entry name" value="ConA-like_dom_sf"/>
</dbReference>
<feature type="region of interest" description="Disordered" evidence="3">
    <location>
        <begin position="252"/>
        <end position="290"/>
    </location>
</feature>
<feature type="chain" id="PRO_5045179880" evidence="4">
    <location>
        <begin position="33"/>
        <end position="1630"/>
    </location>
</feature>
<evidence type="ECO:0000256" key="1">
    <source>
        <dbReference type="ARBA" id="ARBA00022729"/>
    </source>
</evidence>
<reference evidence="6 7" key="1">
    <citation type="submission" date="2024-09" db="EMBL/GenBank/DDBJ databases">
        <authorList>
            <person name="Lee S.D."/>
        </authorList>
    </citation>
    <scope>NUCLEOTIDE SEQUENCE [LARGE SCALE GENOMIC DNA]</scope>
    <source>
        <strain evidence="6 7">N1-3</strain>
    </source>
</reference>
<dbReference type="SUPFAM" id="SSF49899">
    <property type="entry name" value="Concanavalin A-like lectins/glucanases"/>
    <property type="match status" value="1"/>
</dbReference>
<evidence type="ECO:0000259" key="5">
    <source>
        <dbReference type="SMART" id="SM00560"/>
    </source>
</evidence>
<accession>A0ABV6X085</accession>
<evidence type="ECO:0000256" key="3">
    <source>
        <dbReference type="SAM" id="MobiDB-lite"/>
    </source>
</evidence>